<protein>
    <submittedName>
        <fullName evidence="1">Uncharacterized protein</fullName>
    </submittedName>
</protein>
<dbReference type="Proteomes" id="UP000231098">
    <property type="component" value="Unassembled WGS sequence"/>
</dbReference>
<dbReference type="AlphaFoldDB" id="A0A2H0X937"/>
<gene>
    <name evidence="1" type="ORF">COT51_02675</name>
</gene>
<dbReference type="EMBL" id="PEYV01000046">
    <property type="protein sequence ID" value="PIS21447.1"/>
    <property type="molecule type" value="Genomic_DNA"/>
</dbReference>
<accession>A0A2H0X937</accession>
<name>A0A2H0X937_UNCKA</name>
<comment type="caution">
    <text evidence="1">The sequence shown here is derived from an EMBL/GenBank/DDBJ whole genome shotgun (WGS) entry which is preliminary data.</text>
</comment>
<organism evidence="1 2">
    <name type="scientific">candidate division WWE3 bacterium CG08_land_8_20_14_0_20_41_15</name>
    <dbReference type="NCBI Taxonomy" id="1975086"/>
    <lineage>
        <taxon>Bacteria</taxon>
        <taxon>Katanobacteria</taxon>
    </lineage>
</organism>
<sequence>MKIMVFLHGTVIMHRGGLGKSPNERGEQVEENEESVHRYEDYVPVDNAIKKLRKWQQQGAEIIYLSSHQSEEDTRKDRKVLSNYNFPDAPVLYRRGKETYAEIAERVMPDILVEDNCESIGGESEMTFPRVKPQKKKLIKSIIVNEFSGIDNLPDDINQLRRFTETR</sequence>
<reference evidence="2" key="1">
    <citation type="submission" date="2017-09" db="EMBL/GenBank/DDBJ databases">
        <title>Depth-based differentiation of microbial function through sediment-hosted aquifers and enrichment of novel symbionts in the deep terrestrial subsurface.</title>
        <authorList>
            <person name="Probst A.J."/>
            <person name="Ladd B."/>
            <person name="Jarett J.K."/>
            <person name="Geller-Mcgrath D.E."/>
            <person name="Sieber C.M.K."/>
            <person name="Emerson J.B."/>
            <person name="Anantharaman K."/>
            <person name="Thomas B.C."/>
            <person name="Malmstrom R."/>
            <person name="Stieglmeier M."/>
            <person name="Klingl A."/>
            <person name="Woyke T."/>
            <person name="Ryan C.M."/>
            <person name="Banfield J.F."/>
        </authorList>
    </citation>
    <scope>NUCLEOTIDE SEQUENCE [LARGE SCALE GENOMIC DNA]</scope>
</reference>
<evidence type="ECO:0000313" key="1">
    <source>
        <dbReference type="EMBL" id="PIS21447.1"/>
    </source>
</evidence>
<evidence type="ECO:0000313" key="2">
    <source>
        <dbReference type="Proteomes" id="UP000231098"/>
    </source>
</evidence>
<proteinExistence type="predicted"/>